<organism evidence="2 3">
    <name type="scientific">Adlercreutzia muris</name>
    <dbReference type="NCBI Taxonomy" id="1796610"/>
    <lineage>
        <taxon>Bacteria</taxon>
        <taxon>Bacillati</taxon>
        <taxon>Actinomycetota</taxon>
        <taxon>Coriobacteriia</taxon>
        <taxon>Eggerthellales</taxon>
        <taxon>Eggerthellaceae</taxon>
        <taxon>Adlercreutzia</taxon>
    </lineage>
</organism>
<dbReference type="AlphaFoldDB" id="A0A7C8BTE5"/>
<dbReference type="Proteomes" id="UP000479639">
    <property type="component" value="Unassembled WGS sequence"/>
</dbReference>
<name>A0A7C8BTE5_9ACTN</name>
<keyword evidence="1" id="KW-0812">Transmembrane</keyword>
<feature type="transmembrane region" description="Helical" evidence="1">
    <location>
        <begin position="72"/>
        <end position="91"/>
    </location>
</feature>
<feature type="non-terminal residue" evidence="2">
    <location>
        <position position="157"/>
    </location>
</feature>
<keyword evidence="1" id="KW-1133">Transmembrane helix</keyword>
<gene>
    <name evidence="2" type="ORF">F8D48_08790</name>
</gene>
<protein>
    <recommendedName>
        <fullName evidence="4">DUF4064 domain-containing protein</fullName>
    </recommendedName>
</protein>
<evidence type="ECO:0000313" key="2">
    <source>
        <dbReference type="EMBL" id="KAB1643327.1"/>
    </source>
</evidence>
<dbReference type="EMBL" id="WAJS01000028">
    <property type="protein sequence ID" value="KAB1643327.1"/>
    <property type="molecule type" value="Genomic_DNA"/>
</dbReference>
<evidence type="ECO:0000256" key="1">
    <source>
        <dbReference type="SAM" id="Phobius"/>
    </source>
</evidence>
<accession>A0A7C8BTE5</accession>
<proteinExistence type="predicted"/>
<feature type="transmembrane region" description="Helical" evidence="1">
    <location>
        <begin position="103"/>
        <end position="133"/>
    </location>
</feature>
<keyword evidence="1" id="KW-0472">Membrane</keyword>
<sequence length="157" mass="16461">MNTSHAKAIKGMSIANIVLASLGIIGILIAWAMLGVGGAAINDSGYDYFYTDEGYIIEMSDINMLLGMLGGFIFWGFACLVLVLIAGIMGVRGANKPEKLKSVMVWNIVGAVASFLGAGIISLVLCIVVAVFANKDKKLYAMASPYAAPVCNAPTYG</sequence>
<reference evidence="2 3" key="1">
    <citation type="submission" date="2019-09" db="EMBL/GenBank/DDBJ databases">
        <title>Whole genome shotgun sequencing (WGS) of Ellagibacter isourolithinifaciens DSM 104140(T) and Adlercreutzia muris DSM 29508(T).</title>
        <authorList>
            <person name="Stoll D.A."/>
            <person name="Danylec N."/>
            <person name="Huch M."/>
        </authorList>
    </citation>
    <scope>NUCLEOTIDE SEQUENCE [LARGE SCALE GENOMIC DNA]</scope>
    <source>
        <strain evidence="2 3">DSM 29508</strain>
    </source>
</reference>
<feature type="transmembrane region" description="Helical" evidence="1">
    <location>
        <begin position="12"/>
        <end position="34"/>
    </location>
</feature>
<comment type="caution">
    <text evidence="2">The sequence shown here is derived from an EMBL/GenBank/DDBJ whole genome shotgun (WGS) entry which is preliminary data.</text>
</comment>
<evidence type="ECO:0000313" key="3">
    <source>
        <dbReference type="Proteomes" id="UP000479639"/>
    </source>
</evidence>
<keyword evidence="3" id="KW-1185">Reference proteome</keyword>
<evidence type="ECO:0008006" key="4">
    <source>
        <dbReference type="Google" id="ProtNLM"/>
    </source>
</evidence>
<dbReference type="RefSeq" id="WP_151431312.1">
    <property type="nucleotide sequence ID" value="NZ_WAJS01000028.1"/>
</dbReference>